<name>L7LHE9_9ACTN</name>
<dbReference type="PANTHER" id="PTHR10953:SF102">
    <property type="entry name" value="ADENYLYLTRANSFERASE AND SULFURTRANSFERASE MOCS3"/>
    <property type="match status" value="1"/>
</dbReference>
<evidence type="ECO:0000256" key="6">
    <source>
        <dbReference type="ARBA" id="ARBA00022840"/>
    </source>
</evidence>
<dbReference type="Proteomes" id="UP000035083">
    <property type="component" value="Unassembled WGS sequence"/>
</dbReference>
<comment type="subcellular location">
    <subcellularLocation>
        <location evidence="1">Membrane</location>
        <topology evidence="1">Single-pass membrane protein</topology>
    </subcellularLocation>
</comment>
<dbReference type="InterPro" id="IPR001763">
    <property type="entry name" value="Rhodanese-like_dom"/>
</dbReference>
<protein>
    <recommendedName>
        <fullName evidence="11">Probable adenylyltransferase/sulfurtransferase MoeZ</fullName>
    </recommendedName>
</protein>
<evidence type="ECO:0000313" key="14">
    <source>
        <dbReference type="Proteomes" id="UP000035083"/>
    </source>
</evidence>
<dbReference type="NCBIfam" id="NF004281">
    <property type="entry name" value="PRK05690.1"/>
    <property type="match status" value="1"/>
</dbReference>
<keyword evidence="6" id="KW-0067">ATP-binding</keyword>
<dbReference type="EMBL" id="BANU01000008">
    <property type="protein sequence ID" value="GAC60176.1"/>
    <property type="molecule type" value="Genomic_DNA"/>
</dbReference>
<keyword evidence="2" id="KW-0808">Transferase</keyword>
<dbReference type="PANTHER" id="PTHR10953">
    <property type="entry name" value="UBIQUITIN-ACTIVATING ENZYME E1"/>
    <property type="match status" value="1"/>
</dbReference>
<evidence type="ECO:0000256" key="1">
    <source>
        <dbReference type="ARBA" id="ARBA00004167"/>
    </source>
</evidence>
<dbReference type="eggNOG" id="COG0476">
    <property type="taxonomic scope" value="Bacteria"/>
</dbReference>
<dbReference type="AlphaFoldDB" id="L7LHE9"/>
<dbReference type="Gene3D" id="3.40.250.10">
    <property type="entry name" value="Rhodanese-like domain"/>
    <property type="match status" value="1"/>
</dbReference>
<keyword evidence="9" id="KW-0511">Multifunctional enzyme</keyword>
<keyword evidence="4" id="KW-0548">Nucleotidyltransferase</keyword>
<dbReference type="GO" id="GO:0008146">
    <property type="term" value="F:sulfotransferase activity"/>
    <property type="evidence" value="ECO:0007669"/>
    <property type="project" value="TreeGrafter"/>
</dbReference>
<evidence type="ECO:0000256" key="3">
    <source>
        <dbReference type="ARBA" id="ARBA00022692"/>
    </source>
</evidence>
<dbReference type="Pfam" id="PF00899">
    <property type="entry name" value="ThiF"/>
    <property type="match status" value="1"/>
</dbReference>
<gene>
    <name evidence="13" type="primary">moeB</name>
    <name evidence="13" type="ORF">GSI01S_08_00310</name>
</gene>
<keyword evidence="3" id="KW-0812">Transmembrane</keyword>
<dbReference type="CDD" id="cd00757">
    <property type="entry name" value="ThiF_MoeB_HesA_family"/>
    <property type="match status" value="1"/>
</dbReference>
<dbReference type="GO" id="GO:0005524">
    <property type="term" value="F:ATP binding"/>
    <property type="evidence" value="ECO:0007669"/>
    <property type="project" value="UniProtKB-KW"/>
</dbReference>
<evidence type="ECO:0000256" key="11">
    <source>
        <dbReference type="ARBA" id="ARBA00067503"/>
    </source>
</evidence>
<comment type="caution">
    <text evidence="13">The sequence shown here is derived from an EMBL/GenBank/DDBJ whole genome shotgun (WGS) entry which is preliminary data.</text>
</comment>
<dbReference type="FunFam" id="3.40.50.720:FF:000033">
    <property type="entry name" value="Adenylyltransferase and sulfurtransferase MOCS3"/>
    <property type="match status" value="1"/>
</dbReference>
<evidence type="ECO:0000259" key="12">
    <source>
        <dbReference type="PROSITE" id="PS50206"/>
    </source>
</evidence>
<dbReference type="InterPro" id="IPR045886">
    <property type="entry name" value="ThiF/MoeB/HesA"/>
</dbReference>
<dbReference type="Pfam" id="PF00581">
    <property type="entry name" value="Rhodanese"/>
    <property type="match status" value="1"/>
</dbReference>
<evidence type="ECO:0000256" key="4">
    <source>
        <dbReference type="ARBA" id="ARBA00022695"/>
    </source>
</evidence>
<evidence type="ECO:0000256" key="2">
    <source>
        <dbReference type="ARBA" id="ARBA00022679"/>
    </source>
</evidence>
<proteinExistence type="inferred from homology"/>
<dbReference type="GO" id="GO:0016020">
    <property type="term" value="C:membrane"/>
    <property type="evidence" value="ECO:0007669"/>
    <property type="project" value="UniProtKB-SubCell"/>
</dbReference>
<keyword evidence="8" id="KW-0472">Membrane</keyword>
<sequence length="391" mass="41817">MSSLPPLVEPAAELSRDEVARYSRHLIIPDVGVTGQKRLKNAKVLVMGAGGLGSPTLLYLAAAGVGTIGIVDFDVVDTSNLQRQIIHGLGDVGRLKTESARDSIAELNPFVDVRLHNRRLEAKDAVDLFSEYDLILDGTDNFATRYLVNDAALLAGKPYVWGSIYRFQGQVSVFWENAPDGRGVNYRDLYPQAPPPGSVPSCAEGGVLGVLCASIGSIMATEAVKLICGIGEPLLGRLMVYDALEMTYRTVRLRKDPQGRPVTALIDYDEFCGVVTDEAAAASAGSTLTPAQVDAALRSEAPPALIDVREPVEFEINRIAGAQLIPKGEILSGRALGDLPHDRPIVLYCKTGIRSAEALAALKRSGFDDAAHLQGGIVAWAAQIDPTMPVY</sequence>
<dbReference type="GO" id="GO:0005829">
    <property type="term" value="C:cytosol"/>
    <property type="evidence" value="ECO:0007669"/>
    <property type="project" value="TreeGrafter"/>
</dbReference>
<dbReference type="GO" id="GO:0004792">
    <property type="term" value="F:thiosulfate-cyanide sulfurtransferase activity"/>
    <property type="evidence" value="ECO:0007669"/>
    <property type="project" value="TreeGrafter"/>
</dbReference>
<dbReference type="SUPFAM" id="SSF69572">
    <property type="entry name" value="Activating enzymes of the ubiquitin-like proteins"/>
    <property type="match status" value="1"/>
</dbReference>
<evidence type="ECO:0000256" key="7">
    <source>
        <dbReference type="ARBA" id="ARBA00022989"/>
    </source>
</evidence>
<feature type="domain" description="Rhodanese" evidence="12">
    <location>
        <begin position="299"/>
        <end position="389"/>
    </location>
</feature>
<evidence type="ECO:0000256" key="9">
    <source>
        <dbReference type="ARBA" id="ARBA00023268"/>
    </source>
</evidence>
<keyword evidence="14" id="KW-1185">Reference proteome</keyword>
<evidence type="ECO:0000256" key="8">
    <source>
        <dbReference type="ARBA" id="ARBA00023136"/>
    </source>
</evidence>
<accession>L7LHE9</accession>
<keyword evidence="5" id="KW-0547">Nucleotide-binding</keyword>
<dbReference type="InterPro" id="IPR035985">
    <property type="entry name" value="Ubiquitin-activating_enz"/>
</dbReference>
<dbReference type="eggNOG" id="COG0607">
    <property type="taxonomic scope" value="Bacteria"/>
</dbReference>
<dbReference type="GO" id="GO:0016779">
    <property type="term" value="F:nucleotidyltransferase activity"/>
    <property type="evidence" value="ECO:0007669"/>
    <property type="project" value="UniProtKB-KW"/>
</dbReference>
<dbReference type="GO" id="GO:0008641">
    <property type="term" value="F:ubiquitin-like modifier activating enzyme activity"/>
    <property type="evidence" value="ECO:0007669"/>
    <property type="project" value="InterPro"/>
</dbReference>
<dbReference type="FunFam" id="3.40.250.10:FF:000025">
    <property type="entry name" value="Molybdopterin biosynthesis MoeZ"/>
    <property type="match status" value="1"/>
</dbReference>
<dbReference type="InterPro" id="IPR000594">
    <property type="entry name" value="ThiF_NAD_FAD-bd"/>
</dbReference>
<dbReference type="CDD" id="cd00158">
    <property type="entry name" value="RHOD"/>
    <property type="match status" value="1"/>
</dbReference>
<reference evidence="13 14" key="1">
    <citation type="submission" date="2012-12" db="EMBL/GenBank/DDBJ databases">
        <title>Whole genome shotgun sequence of Gordonia sihwensis NBRC 108236.</title>
        <authorList>
            <person name="Yoshida I."/>
            <person name="Hosoyama A."/>
            <person name="Tsuchikane K."/>
            <person name="Ando Y."/>
            <person name="Baba S."/>
            <person name="Ohji S."/>
            <person name="Hamada M."/>
            <person name="Tamura T."/>
            <person name="Yamazoe A."/>
            <person name="Yamazaki S."/>
            <person name="Fujita N."/>
        </authorList>
    </citation>
    <scope>NUCLEOTIDE SEQUENCE [LARGE SCALE GENOMIC DNA]</scope>
    <source>
        <strain evidence="13 14">NBRC 108236</strain>
    </source>
</reference>
<dbReference type="Gene3D" id="3.40.50.720">
    <property type="entry name" value="NAD(P)-binding Rossmann-like Domain"/>
    <property type="match status" value="1"/>
</dbReference>
<dbReference type="PROSITE" id="PS50206">
    <property type="entry name" value="RHODANESE_3"/>
    <property type="match status" value="1"/>
</dbReference>
<dbReference type="RefSeq" id="WP_006895516.1">
    <property type="nucleotide sequence ID" value="NZ_BANU01000008.1"/>
</dbReference>
<organism evidence="13 14">
    <name type="scientific">Gordonia sihwensis NBRC 108236</name>
    <dbReference type="NCBI Taxonomy" id="1223544"/>
    <lineage>
        <taxon>Bacteria</taxon>
        <taxon>Bacillati</taxon>
        <taxon>Actinomycetota</taxon>
        <taxon>Actinomycetes</taxon>
        <taxon>Mycobacteriales</taxon>
        <taxon>Gordoniaceae</taxon>
        <taxon>Gordonia</taxon>
    </lineage>
</organism>
<dbReference type="NCBIfam" id="NF005902">
    <property type="entry name" value="PRK07878.1"/>
    <property type="match status" value="1"/>
</dbReference>
<evidence type="ECO:0000313" key="13">
    <source>
        <dbReference type="EMBL" id="GAC60176.1"/>
    </source>
</evidence>
<dbReference type="InterPro" id="IPR036873">
    <property type="entry name" value="Rhodanese-like_dom_sf"/>
</dbReference>
<evidence type="ECO:0000256" key="5">
    <source>
        <dbReference type="ARBA" id="ARBA00022741"/>
    </source>
</evidence>
<evidence type="ECO:0000256" key="10">
    <source>
        <dbReference type="ARBA" id="ARBA00060757"/>
    </source>
</evidence>
<keyword evidence="7" id="KW-1133">Transmembrane helix</keyword>
<comment type="similarity">
    <text evidence="10">In the N-terminal section; belongs to the HesA/MoeB/ThiF family.</text>
</comment>
<dbReference type="SMART" id="SM00450">
    <property type="entry name" value="RHOD"/>
    <property type="match status" value="1"/>
</dbReference>